<dbReference type="PANTHER" id="PTHR35046:SF9">
    <property type="entry name" value="RNA-DIRECTED DNA POLYMERASE"/>
    <property type="match status" value="1"/>
</dbReference>
<accession>A0A371H207</accession>
<gene>
    <name evidence="1" type="ORF">CR513_20436</name>
</gene>
<dbReference type="Proteomes" id="UP000257109">
    <property type="component" value="Unassembled WGS sequence"/>
</dbReference>
<proteinExistence type="predicted"/>
<dbReference type="AlphaFoldDB" id="A0A371H207"/>
<name>A0A371H207_MUCPR</name>
<reference evidence="1" key="1">
    <citation type="submission" date="2018-05" db="EMBL/GenBank/DDBJ databases">
        <title>Draft genome of Mucuna pruriens seed.</title>
        <authorList>
            <person name="Nnadi N.E."/>
            <person name="Vos R."/>
            <person name="Hasami M.H."/>
            <person name="Devisetty U.K."/>
            <person name="Aguiy J.C."/>
        </authorList>
    </citation>
    <scope>NUCLEOTIDE SEQUENCE [LARGE SCALE GENOMIC DNA]</scope>
    <source>
        <strain evidence="1">JCA_2017</strain>
    </source>
</reference>
<protein>
    <submittedName>
        <fullName evidence="1">Uncharacterized protein</fullName>
    </submittedName>
</protein>
<evidence type="ECO:0000313" key="2">
    <source>
        <dbReference type="Proteomes" id="UP000257109"/>
    </source>
</evidence>
<feature type="non-terminal residue" evidence="1">
    <location>
        <position position="1"/>
    </location>
</feature>
<dbReference type="EMBL" id="QJKJ01003796">
    <property type="protein sequence ID" value="RDX96858.1"/>
    <property type="molecule type" value="Genomic_DNA"/>
</dbReference>
<sequence length="180" mass="20578">MTTLTLVEKLNLPTLVHLRLYKLHRLSDKGEMVSLAFTLSKYIHEILCVVVPMEATHILLGRIKGDPQIFFSKRGQEALIVSRREVKRVLLARKESVYLFPTNMCFHVSSPLFILLTGFREMLKSFKELFSKDIPKGLPSIRGIEYHIDFTLGATLPNRVAYKLISLLKKGGFVKVKVHV</sequence>
<evidence type="ECO:0000313" key="1">
    <source>
        <dbReference type="EMBL" id="RDX96858.1"/>
    </source>
</evidence>
<organism evidence="1 2">
    <name type="scientific">Mucuna pruriens</name>
    <name type="common">Velvet bean</name>
    <name type="synonym">Dolichos pruriens</name>
    <dbReference type="NCBI Taxonomy" id="157652"/>
    <lineage>
        <taxon>Eukaryota</taxon>
        <taxon>Viridiplantae</taxon>
        <taxon>Streptophyta</taxon>
        <taxon>Embryophyta</taxon>
        <taxon>Tracheophyta</taxon>
        <taxon>Spermatophyta</taxon>
        <taxon>Magnoliopsida</taxon>
        <taxon>eudicotyledons</taxon>
        <taxon>Gunneridae</taxon>
        <taxon>Pentapetalae</taxon>
        <taxon>rosids</taxon>
        <taxon>fabids</taxon>
        <taxon>Fabales</taxon>
        <taxon>Fabaceae</taxon>
        <taxon>Papilionoideae</taxon>
        <taxon>50 kb inversion clade</taxon>
        <taxon>NPAAA clade</taxon>
        <taxon>indigoferoid/millettioid clade</taxon>
        <taxon>Phaseoleae</taxon>
        <taxon>Mucuna</taxon>
    </lineage>
</organism>
<dbReference type="PANTHER" id="PTHR35046">
    <property type="entry name" value="ZINC KNUCKLE (CCHC-TYPE) FAMILY PROTEIN"/>
    <property type="match status" value="1"/>
</dbReference>
<dbReference type="OrthoDB" id="1934635at2759"/>
<comment type="caution">
    <text evidence="1">The sequence shown here is derived from an EMBL/GenBank/DDBJ whole genome shotgun (WGS) entry which is preliminary data.</text>
</comment>
<keyword evidence="2" id="KW-1185">Reference proteome</keyword>